<organism evidence="4 5">
    <name type="scientific">Glaciecola petra</name>
    <dbReference type="NCBI Taxonomy" id="3075602"/>
    <lineage>
        <taxon>Bacteria</taxon>
        <taxon>Pseudomonadati</taxon>
        <taxon>Pseudomonadota</taxon>
        <taxon>Gammaproteobacteria</taxon>
        <taxon>Alteromonadales</taxon>
        <taxon>Alteromonadaceae</taxon>
        <taxon>Glaciecola</taxon>
    </lineage>
</organism>
<sequence>MKILVRNLARTSTQENLEVLFSNIGAVQSCNIVMDQTSGLSKGFGFVEMPKVGEAKQAINKLNHHVLDGNKIRVKKAEQKPGSDTVKSSEAS</sequence>
<keyword evidence="1" id="KW-0694">RNA-binding</keyword>
<dbReference type="InterPro" id="IPR000504">
    <property type="entry name" value="RRM_dom"/>
</dbReference>
<evidence type="ECO:0000259" key="3">
    <source>
        <dbReference type="PROSITE" id="PS50102"/>
    </source>
</evidence>
<evidence type="ECO:0000256" key="1">
    <source>
        <dbReference type="ARBA" id="ARBA00022884"/>
    </source>
</evidence>
<feature type="compositionally biased region" description="Basic and acidic residues" evidence="2">
    <location>
        <begin position="70"/>
        <end position="81"/>
    </location>
</feature>
<dbReference type="PROSITE" id="PS50102">
    <property type="entry name" value="RRM"/>
    <property type="match status" value="1"/>
</dbReference>
<dbReference type="Proteomes" id="UP001253545">
    <property type="component" value="Unassembled WGS sequence"/>
</dbReference>
<evidence type="ECO:0000313" key="5">
    <source>
        <dbReference type="Proteomes" id="UP001253545"/>
    </source>
</evidence>
<protein>
    <submittedName>
        <fullName evidence="4">RNA-binding protein</fullName>
    </submittedName>
</protein>
<accession>A0ABU2ZTC4</accession>
<dbReference type="EMBL" id="JAVRHX010000003">
    <property type="protein sequence ID" value="MDT0595569.1"/>
    <property type="molecule type" value="Genomic_DNA"/>
</dbReference>
<dbReference type="Gene3D" id="3.30.70.330">
    <property type="match status" value="1"/>
</dbReference>
<dbReference type="Pfam" id="PF00076">
    <property type="entry name" value="RRM_1"/>
    <property type="match status" value="1"/>
</dbReference>
<proteinExistence type="predicted"/>
<comment type="caution">
    <text evidence="4">The sequence shown here is derived from an EMBL/GenBank/DDBJ whole genome shotgun (WGS) entry which is preliminary data.</text>
</comment>
<dbReference type="InterPro" id="IPR050502">
    <property type="entry name" value="Euk_RNA-bind_prot"/>
</dbReference>
<dbReference type="InterPro" id="IPR012677">
    <property type="entry name" value="Nucleotide-bd_a/b_plait_sf"/>
</dbReference>
<name>A0ABU2ZTC4_9ALTE</name>
<gene>
    <name evidence="4" type="ORF">RM552_11990</name>
</gene>
<dbReference type="PANTHER" id="PTHR48025">
    <property type="entry name" value="OS02G0815200 PROTEIN"/>
    <property type="match status" value="1"/>
</dbReference>
<evidence type="ECO:0000256" key="2">
    <source>
        <dbReference type="SAM" id="MobiDB-lite"/>
    </source>
</evidence>
<feature type="domain" description="RRM" evidence="3">
    <location>
        <begin position="1"/>
        <end position="79"/>
    </location>
</feature>
<dbReference type="SUPFAM" id="SSF54928">
    <property type="entry name" value="RNA-binding domain, RBD"/>
    <property type="match status" value="1"/>
</dbReference>
<dbReference type="SMART" id="SM00360">
    <property type="entry name" value="RRM"/>
    <property type="match status" value="1"/>
</dbReference>
<dbReference type="PROSITE" id="PS51257">
    <property type="entry name" value="PROKAR_LIPOPROTEIN"/>
    <property type="match status" value="1"/>
</dbReference>
<dbReference type="PANTHER" id="PTHR48025:SF1">
    <property type="entry name" value="RRM DOMAIN-CONTAINING PROTEIN"/>
    <property type="match status" value="1"/>
</dbReference>
<reference evidence="4 5" key="1">
    <citation type="submission" date="2023-09" db="EMBL/GenBank/DDBJ databases">
        <authorList>
            <person name="Rey-Velasco X."/>
        </authorList>
    </citation>
    <scope>NUCLEOTIDE SEQUENCE [LARGE SCALE GENOMIC DNA]</scope>
    <source>
        <strain evidence="4 5">P117</strain>
    </source>
</reference>
<dbReference type="InterPro" id="IPR035979">
    <property type="entry name" value="RBD_domain_sf"/>
</dbReference>
<feature type="region of interest" description="Disordered" evidence="2">
    <location>
        <begin position="70"/>
        <end position="92"/>
    </location>
</feature>
<evidence type="ECO:0000313" key="4">
    <source>
        <dbReference type="EMBL" id="MDT0595569.1"/>
    </source>
</evidence>
<dbReference type="RefSeq" id="WP_311369090.1">
    <property type="nucleotide sequence ID" value="NZ_JAVRHX010000003.1"/>
</dbReference>
<keyword evidence="5" id="KW-1185">Reference proteome</keyword>